<organism evidence="2 3">
    <name type="scientific">Fusarium zealandicum</name>
    <dbReference type="NCBI Taxonomy" id="1053134"/>
    <lineage>
        <taxon>Eukaryota</taxon>
        <taxon>Fungi</taxon>
        <taxon>Dikarya</taxon>
        <taxon>Ascomycota</taxon>
        <taxon>Pezizomycotina</taxon>
        <taxon>Sordariomycetes</taxon>
        <taxon>Hypocreomycetidae</taxon>
        <taxon>Hypocreales</taxon>
        <taxon>Nectriaceae</taxon>
        <taxon>Fusarium</taxon>
        <taxon>Fusarium staphyleae species complex</taxon>
    </lineage>
</organism>
<proteinExistence type="predicted"/>
<dbReference type="EMBL" id="JABEYC010000580">
    <property type="protein sequence ID" value="KAF4975995.1"/>
    <property type="molecule type" value="Genomic_DNA"/>
</dbReference>
<dbReference type="Pfam" id="PF22041">
    <property type="entry name" value="GST_C_7"/>
    <property type="match status" value="1"/>
</dbReference>
<dbReference type="PROSITE" id="PS50404">
    <property type="entry name" value="GST_NTER"/>
    <property type="match status" value="1"/>
</dbReference>
<sequence length="267" mass="30220">MDFYDIAMRPPEASTCCSVNPWKSRLALNFKDVAHSTKWVSLPDIPQVRRSLGVPACRKFPDGSDFHTLPILVDPSTESKLGDSFDIAIYLQRRYPASGDGDLFPPQVLDFSYEQNLPAWVPRLSVRQDIEHKEYSKFNSEIDAAFSAHVGLMGYYLPLDSDASKEEFIRRAGVTCWDDFEVNGEAREKLMESFRLMLGDLARLFLRDSSGPFLLGKQASYADLIVGGWLYMMRGTLPSNEWQLAKEWHGGVFGKLFGGLEKYAQVK</sequence>
<name>A0A8H4UGZ9_9HYPO</name>
<dbReference type="OrthoDB" id="4951845at2759"/>
<evidence type="ECO:0000259" key="1">
    <source>
        <dbReference type="PROSITE" id="PS50404"/>
    </source>
</evidence>
<dbReference type="Gene3D" id="3.40.30.10">
    <property type="entry name" value="Glutaredoxin"/>
    <property type="match status" value="1"/>
</dbReference>
<dbReference type="SUPFAM" id="SSF52833">
    <property type="entry name" value="Thioredoxin-like"/>
    <property type="match status" value="1"/>
</dbReference>
<evidence type="ECO:0000313" key="3">
    <source>
        <dbReference type="Proteomes" id="UP000635477"/>
    </source>
</evidence>
<keyword evidence="3" id="KW-1185">Reference proteome</keyword>
<comment type="caution">
    <text evidence="2">The sequence shown here is derived from an EMBL/GenBank/DDBJ whole genome shotgun (WGS) entry which is preliminary data.</text>
</comment>
<reference evidence="2" key="1">
    <citation type="journal article" date="2020" name="BMC Genomics">
        <title>Correction to: Identification and distribution of gene clusters required for synthesis of sphingolipid metabolism inhibitors in diverse species of the filamentous fungus Fusarium.</title>
        <authorList>
            <person name="Kim H.S."/>
            <person name="Lohmar J.M."/>
            <person name="Busman M."/>
            <person name="Brown D.W."/>
            <person name="Naumann T.A."/>
            <person name="Divon H.H."/>
            <person name="Lysoe E."/>
            <person name="Uhlig S."/>
            <person name="Proctor R.H."/>
        </authorList>
    </citation>
    <scope>NUCLEOTIDE SEQUENCE</scope>
    <source>
        <strain evidence="2">NRRL 22465</strain>
    </source>
</reference>
<accession>A0A8H4UGZ9</accession>
<gene>
    <name evidence="2" type="ORF">FZEAL_7281</name>
</gene>
<feature type="domain" description="GST N-terminal" evidence="1">
    <location>
        <begin position="8"/>
        <end position="99"/>
    </location>
</feature>
<reference evidence="2" key="2">
    <citation type="submission" date="2020-05" db="EMBL/GenBank/DDBJ databases">
        <authorList>
            <person name="Kim H.-S."/>
            <person name="Proctor R.H."/>
            <person name="Brown D.W."/>
        </authorList>
    </citation>
    <scope>NUCLEOTIDE SEQUENCE</scope>
    <source>
        <strain evidence="2">NRRL 22465</strain>
    </source>
</reference>
<dbReference type="InterPro" id="IPR036249">
    <property type="entry name" value="Thioredoxin-like_sf"/>
</dbReference>
<evidence type="ECO:0000313" key="2">
    <source>
        <dbReference type="EMBL" id="KAF4975995.1"/>
    </source>
</evidence>
<dbReference type="Proteomes" id="UP000635477">
    <property type="component" value="Unassembled WGS sequence"/>
</dbReference>
<dbReference type="Gene3D" id="1.20.1050.10">
    <property type="match status" value="1"/>
</dbReference>
<dbReference type="SUPFAM" id="SSF47616">
    <property type="entry name" value="GST C-terminal domain-like"/>
    <property type="match status" value="1"/>
</dbReference>
<dbReference type="Pfam" id="PF13409">
    <property type="entry name" value="GST_N_2"/>
    <property type="match status" value="1"/>
</dbReference>
<protein>
    <recommendedName>
        <fullName evidence="1">GST N-terminal domain-containing protein</fullName>
    </recommendedName>
</protein>
<dbReference type="InterPro" id="IPR036282">
    <property type="entry name" value="Glutathione-S-Trfase_C_sf"/>
</dbReference>
<dbReference type="AlphaFoldDB" id="A0A8H4UGZ9"/>
<dbReference type="InterPro" id="IPR004045">
    <property type="entry name" value="Glutathione_S-Trfase_N"/>
</dbReference>
<dbReference type="InterPro" id="IPR054416">
    <property type="entry name" value="GST_UstS-like_C"/>
</dbReference>